<feature type="transmembrane region" description="Helical" evidence="1">
    <location>
        <begin position="31"/>
        <end position="52"/>
    </location>
</feature>
<keyword evidence="1" id="KW-1133">Transmembrane helix</keyword>
<evidence type="ECO:0000313" key="2">
    <source>
        <dbReference type="EMBL" id="KAK1120216.1"/>
    </source>
</evidence>
<dbReference type="Proteomes" id="UP001177670">
    <property type="component" value="Unassembled WGS sequence"/>
</dbReference>
<reference evidence="2" key="1">
    <citation type="submission" date="2021-10" db="EMBL/GenBank/DDBJ databases">
        <title>Melipona bicolor Genome sequencing and assembly.</title>
        <authorList>
            <person name="Araujo N.S."/>
            <person name="Arias M.C."/>
        </authorList>
    </citation>
    <scope>NUCLEOTIDE SEQUENCE</scope>
    <source>
        <strain evidence="2">USP_2M_L1-L4_2017</strain>
        <tissue evidence="2">Whole body</tissue>
    </source>
</reference>
<name>A0AA40KHF9_9HYME</name>
<evidence type="ECO:0000256" key="1">
    <source>
        <dbReference type="SAM" id="Phobius"/>
    </source>
</evidence>
<dbReference type="EMBL" id="JAHYIQ010000032">
    <property type="protein sequence ID" value="KAK1120216.1"/>
    <property type="molecule type" value="Genomic_DNA"/>
</dbReference>
<protein>
    <submittedName>
        <fullName evidence="2">Uncharacterized protein</fullName>
    </submittedName>
</protein>
<keyword evidence="1" id="KW-0472">Membrane</keyword>
<sequence>MHYAEGAGHANTTCVFISAVSYIQTQQLSQILVYWLITNLVKLLWLGPVLMFNSLKIQSGMLLKICSDYSTPYKDIKSSTTSGCSTPTDR</sequence>
<keyword evidence="1" id="KW-0812">Transmembrane</keyword>
<accession>A0AA40KHF9</accession>
<proteinExistence type="predicted"/>
<dbReference type="AlphaFoldDB" id="A0AA40KHF9"/>
<comment type="caution">
    <text evidence="2">The sequence shown here is derived from an EMBL/GenBank/DDBJ whole genome shotgun (WGS) entry which is preliminary data.</text>
</comment>
<evidence type="ECO:0000313" key="3">
    <source>
        <dbReference type="Proteomes" id="UP001177670"/>
    </source>
</evidence>
<gene>
    <name evidence="2" type="ORF">K0M31_012583</name>
</gene>
<keyword evidence="3" id="KW-1185">Reference proteome</keyword>
<organism evidence="2 3">
    <name type="scientific">Melipona bicolor</name>
    <dbReference type="NCBI Taxonomy" id="60889"/>
    <lineage>
        <taxon>Eukaryota</taxon>
        <taxon>Metazoa</taxon>
        <taxon>Ecdysozoa</taxon>
        <taxon>Arthropoda</taxon>
        <taxon>Hexapoda</taxon>
        <taxon>Insecta</taxon>
        <taxon>Pterygota</taxon>
        <taxon>Neoptera</taxon>
        <taxon>Endopterygota</taxon>
        <taxon>Hymenoptera</taxon>
        <taxon>Apocrita</taxon>
        <taxon>Aculeata</taxon>
        <taxon>Apoidea</taxon>
        <taxon>Anthophila</taxon>
        <taxon>Apidae</taxon>
        <taxon>Melipona</taxon>
    </lineage>
</organism>